<dbReference type="GO" id="GO:0016020">
    <property type="term" value="C:membrane"/>
    <property type="evidence" value="ECO:0007669"/>
    <property type="project" value="UniProtKB-SubCell"/>
</dbReference>
<proteinExistence type="predicted"/>
<feature type="transmembrane region" description="Helical" evidence="5">
    <location>
        <begin position="36"/>
        <end position="54"/>
    </location>
</feature>
<organism evidence="8 10">
    <name type="scientific">Legionella moravica</name>
    <dbReference type="NCBI Taxonomy" id="39962"/>
    <lineage>
        <taxon>Bacteria</taxon>
        <taxon>Pseudomonadati</taxon>
        <taxon>Pseudomonadota</taxon>
        <taxon>Gammaproteobacteria</taxon>
        <taxon>Legionellales</taxon>
        <taxon>Legionellaceae</taxon>
        <taxon>Legionella</taxon>
    </lineage>
</organism>
<feature type="domain" description="RDD" evidence="6">
    <location>
        <begin position="26"/>
        <end position="137"/>
    </location>
</feature>
<feature type="transmembrane region" description="Helical" evidence="5">
    <location>
        <begin position="66"/>
        <end position="92"/>
    </location>
</feature>
<dbReference type="RefSeq" id="WP_058388995.1">
    <property type="nucleotide sequence ID" value="NZ_CAAAJG010000027.1"/>
</dbReference>
<dbReference type="OrthoDB" id="198456at2"/>
<evidence type="ECO:0000256" key="1">
    <source>
        <dbReference type="ARBA" id="ARBA00004141"/>
    </source>
</evidence>
<evidence type="ECO:0000313" key="9">
    <source>
        <dbReference type="Proteomes" id="UP000054985"/>
    </source>
</evidence>
<evidence type="ECO:0000256" key="4">
    <source>
        <dbReference type="ARBA" id="ARBA00023136"/>
    </source>
</evidence>
<accession>A0A378JUP2</accession>
<evidence type="ECO:0000313" key="10">
    <source>
        <dbReference type="Proteomes" id="UP000254040"/>
    </source>
</evidence>
<evidence type="ECO:0000313" key="8">
    <source>
        <dbReference type="EMBL" id="STX61172.1"/>
    </source>
</evidence>
<evidence type="ECO:0000256" key="2">
    <source>
        <dbReference type="ARBA" id="ARBA00022692"/>
    </source>
</evidence>
<keyword evidence="4 5" id="KW-0472">Membrane</keyword>
<dbReference type="Proteomes" id="UP000054985">
    <property type="component" value="Unassembled WGS sequence"/>
</dbReference>
<dbReference type="EMBL" id="UGOG01000001">
    <property type="protein sequence ID" value="STX61172.1"/>
    <property type="molecule type" value="Genomic_DNA"/>
</dbReference>
<protein>
    <submittedName>
        <fullName evidence="7 8">RDD family</fullName>
    </submittedName>
</protein>
<feature type="transmembrane region" description="Helical" evidence="5">
    <location>
        <begin position="113"/>
        <end position="137"/>
    </location>
</feature>
<evidence type="ECO:0000256" key="3">
    <source>
        <dbReference type="ARBA" id="ARBA00022989"/>
    </source>
</evidence>
<dbReference type="EMBL" id="LNYN01000021">
    <property type="protein sequence ID" value="KTD33929.1"/>
    <property type="molecule type" value="Genomic_DNA"/>
</dbReference>
<dbReference type="STRING" id="39962.Lmor_1911"/>
<evidence type="ECO:0000259" key="6">
    <source>
        <dbReference type="Pfam" id="PF06271"/>
    </source>
</evidence>
<dbReference type="InterPro" id="IPR010432">
    <property type="entry name" value="RDD"/>
</dbReference>
<dbReference type="Proteomes" id="UP000254040">
    <property type="component" value="Unassembled WGS sequence"/>
</dbReference>
<keyword evidence="9" id="KW-1185">Reference proteome</keyword>
<name>A0A378JUP2_9GAMM</name>
<gene>
    <name evidence="7" type="ORF">Lmor_1911</name>
    <name evidence="8" type="ORF">NCTC12239_00075</name>
</gene>
<reference evidence="7 9" key="1">
    <citation type="submission" date="2015-11" db="EMBL/GenBank/DDBJ databases">
        <title>Genomic analysis of 38 Legionella species identifies large and diverse effector repertoires.</title>
        <authorList>
            <person name="Burstein D."/>
            <person name="Amaro F."/>
            <person name="Zusman T."/>
            <person name="Lifshitz Z."/>
            <person name="Cohen O."/>
            <person name="Gilbert J.A."/>
            <person name="Pupko T."/>
            <person name="Shuman H.A."/>
            <person name="Segal G."/>
        </authorList>
    </citation>
    <scope>NUCLEOTIDE SEQUENCE [LARGE SCALE GENOMIC DNA]</scope>
    <source>
        <strain evidence="7 9">ATCC 43877</strain>
    </source>
</reference>
<keyword evidence="3 5" id="KW-1133">Transmembrane helix</keyword>
<reference evidence="8 10" key="2">
    <citation type="submission" date="2018-06" db="EMBL/GenBank/DDBJ databases">
        <authorList>
            <consortium name="Pathogen Informatics"/>
            <person name="Doyle S."/>
        </authorList>
    </citation>
    <scope>NUCLEOTIDE SEQUENCE [LARGE SCALE GENOMIC DNA]</scope>
    <source>
        <strain evidence="8 10">NCTC12239</strain>
    </source>
</reference>
<keyword evidence="2 5" id="KW-0812">Transmembrane</keyword>
<feature type="transmembrane region" description="Helical" evidence="5">
    <location>
        <begin position="157"/>
        <end position="177"/>
    </location>
</feature>
<evidence type="ECO:0000313" key="7">
    <source>
        <dbReference type="EMBL" id="KTD33929.1"/>
    </source>
</evidence>
<sequence length="178" mass="20702">MVSDETSVKDQKSPQLTEEYQKLHVKPWDRFFARNIDLGVLAIVYGFSFGIFYPDFISDNNVINSFIILFCWFLIEPIFLSIFGTTLGKFLFNIKIRDVNDKKPKFYNSFVRSFRVWCQGYGFGIPIVFLFTLISSYSKLKNTGTTSWDKDKFVITHSNYGFIKSIISFLIITMIIGL</sequence>
<evidence type="ECO:0000256" key="5">
    <source>
        <dbReference type="SAM" id="Phobius"/>
    </source>
</evidence>
<dbReference type="Pfam" id="PF06271">
    <property type="entry name" value="RDD"/>
    <property type="match status" value="1"/>
</dbReference>
<comment type="subcellular location">
    <subcellularLocation>
        <location evidence="1">Membrane</location>
        <topology evidence="1">Multi-pass membrane protein</topology>
    </subcellularLocation>
</comment>
<dbReference type="AlphaFoldDB" id="A0A378JUP2"/>